<evidence type="ECO:0000256" key="8">
    <source>
        <dbReference type="ARBA" id="ARBA00023204"/>
    </source>
</evidence>
<dbReference type="AlphaFoldDB" id="A0AAN7V172"/>
<evidence type="ECO:0000259" key="12">
    <source>
        <dbReference type="Pfam" id="PF14911"/>
    </source>
</evidence>
<dbReference type="Pfam" id="PF14911">
    <property type="entry name" value="MMS22L_C"/>
    <property type="match status" value="1"/>
</dbReference>
<keyword evidence="14" id="KW-1185">Reference proteome</keyword>
<sequence length="991" mass="113486">MYINNCSEVKDLNTSLDNISNELELIFGNEICSDMPNCNTIFGRRYQSNLLLFEGDVLVNKILRHWVQVEEIILENAFWSNFNFQEVTRQIVRTLELFRYSLGVCDDNNKGSAVERILKYTKLLGVVVKRWNSVSEGLLNKLASSAVRDDTQPVCHYFHTYLDIQWIIMTLEHLCDVPISINFDALIRDLITVSYAHYKINCECNVRQSAFICSCIKCLWLLLQRFAEKSQKLIFWQSFNDAIKGFDEVFVLWMLYNVSTLQGYSDSAQFVGSHYVRVTENYALIETVLKSLNTKCVVKKENNELLLNCCTLIYPLLSEWWTYTVKSEPYQILWEIFHKHINLPFVTRTVVESADELIDFVGHISVSTKDSYEYFLFMLKIYLSKNPNQWARIRGRIYSKLPNNKVKELTDVGLYKIALLFLCLCDSTNLAEISEKLMSLLQNLPTSSLIIHIQLGLAILHIHSGISVQAVCLPLVSTLEQIAEQREKFNLVRAYIDGFDGVFKASNNYSLQQHVMISKWVQKYLATCSFSDLCYFLNILSCNIKVLRIDYCWMEWEPILKQHVLPGLKSAATSSNCPSQVGTVAALIDPSLSSDYVLIFTSDLIAVNVTCHYMTMLLSDMENYCGLPKNYETAILHAWTRCCLLNCEGIDALSNNVLKIAALSEVLDTTINLRNPLCSFITSFGRCSTSKLTNQKEICEQCFGRLDSWILPHLTSPSSEAIAVHMYTCISLLFFHCAQLLYHKNRSSCLLNRLVNIFVLPANILMGKKPHLYVLNAVQRTWHLFMQGIYGLDGSSDAYIERTLRDMVARYVPLLLTDDSPILKCIKNEKLTIFIFERISSSFLSHTSRSSEINTLKALKIVQLALERSSSTSFILRTTLPAIFEVLLFNNNKGAAIDVIKYVAVPEDIEEVRECVMIAFITVTQKHLAFNTNQYFQFVNLLVKLIPGLMPTLLPHVKKQVVEVERMRGVGYDNILRQGLERLEMLLKSNM</sequence>
<dbReference type="EMBL" id="JAVRBK010000008">
    <property type="protein sequence ID" value="KAK5640645.1"/>
    <property type="molecule type" value="Genomic_DNA"/>
</dbReference>
<comment type="similarity">
    <text evidence="3">Belongs to the MMS22 family. MMS22L subfamily.</text>
</comment>
<evidence type="ECO:0000256" key="5">
    <source>
        <dbReference type="ARBA" id="ARBA00022454"/>
    </source>
</evidence>
<evidence type="ECO:0000256" key="6">
    <source>
        <dbReference type="ARBA" id="ARBA00022763"/>
    </source>
</evidence>
<dbReference type="GO" id="GO:0031297">
    <property type="term" value="P:replication fork processing"/>
    <property type="evidence" value="ECO:0007669"/>
    <property type="project" value="InterPro"/>
</dbReference>
<evidence type="ECO:0000259" key="11">
    <source>
        <dbReference type="Pfam" id="PF14910"/>
    </source>
</evidence>
<protein>
    <recommendedName>
        <fullName evidence="4">Protein MMS22-like</fullName>
    </recommendedName>
    <alternativeName>
        <fullName evidence="10">Methyl methanesulfonate-sensitivity protein 22-like</fullName>
    </alternativeName>
</protein>
<evidence type="ECO:0000256" key="7">
    <source>
        <dbReference type="ARBA" id="ARBA00022853"/>
    </source>
</evidence>
<feature type="domain" description="Protein MMS22-like N-terminal" evidence="11">
    <location>
        <begin position="165"/>
        <end position="548"/>
    </location>
</feature>
<gene>
    <name evidence="13" type="ORF">RI129_011456</name>
</gene>
<dbReference type="Pfam" id="PF14910">
    <property type="entry name" value="MMS22L_N"/>
    <property type="match status" value="1"/>
</dbReference>
<dbReference type="InterPro" id="IPR042320">
    <property type="entry name" value="MMS22-like"/>
</dbReference>
<dbReference type="InterPro" id="IPR029424">
    <property type="entry name" value="MMS22L_C"/>
</dbReference>
<dbReference type="PANTHER" id="PTHR28547:SF1">
    <property type="entry name" value="PROTEIN MMS22-LIKE"/>
    <property type="match status" value="1"/>
</dbReference>
<evidence type="ECO:0000256" key="3">
    <source>
        <dbReference type="ARBA" id="ARBA00006585"/>
    </source>
</evidence>
<keyword evidence="7" id="KW-0156">Chromatin regulator</keyword>
<evidence type="ECO:0000313" key="14">
    <source>
        <dbReference type="Proteomes" id="UP001329430"/>
    </source>
</evidence>
<evidence type="ECO:0000256" key="2">
    <source>
        <dbReference type="ARBA" id="ARBA00004286"/>
    </source>
</evidence>
<reference evidence="13 14" key="1">
    <citation type="journal article" date="2024" name="Insects">
        <title>An Improved Chromosome-Level Genome Assembly of the Firefly Pyrocoelia pectoralis.</title>
        <authorList>
            <person name="Fu X."/>
            <person name="Meyer-Rochow V.B."/>
            <person name="Ballantyne L."/>
            <person name="Zhu X."/>
        </authorList>
    </citation>
    <scope>NUCLEOTIDE SEQUENCE [LARGE SCALE GENOMIC DNA]</scope>
    <source>
        <strain evidence="13">XCY_ONT2</strain>
    </source>
</reference>
<evidence type="ECO:0000256" key="4">
    <source>
        <dbReference type="ARBA" id="ARBA00021061"/>
    </source>
</evidence>
<feature type="domain" description="MMS22-like C-terminal" evidence="12">
    <location>
        <begin position="652"/>
        <end position="986"/>
    </location>
</feature>
<dbReference type="GO" id="GO:0043596">
    <property type="term" value="C:nuclear replication fork"/>
    <property type="evidence" value="ECO:0007669"/>
    <property type="project" value="TreeGrafter"/>
</dbReference>
<evidence type="ECO:0000256" key="1">
    <source>
        <dbReference type="ARBA" id="ARBA00004123"/>
    </source>
</evidence>
<accession>A0AAN7V172</accession>
<name>A0AAN7V172_9COLE</name>
<keyword evidence="6" id="KW-0227">DNA damage</keyword>
<keyword evidence="9" id="KW-0539">Nucleus</keyword>
<comment type="caution">
    <text evidence="13">The sequence shown here is derived from an EMBL/GenBank/DDBJ whole genome shotgun (WGS) entry which is preliminary data.</text>
</comment>
<evidence type="ECO:0000256" key="9">
    <source>
        <dbReference type="ARBA" id="ARBA00023242"/>
    </source>
</evidence>
<dbReference type="InterPro" id="IPR029425">
    <property type="entry name" value="MMS22L_N"/>
</dbReference>
<dbReference type="GO" id="GO:0006325">
    <property type="term" value="P:chromatin organization"/>
    <property type="evidence" value="ECO:0007669"/>
    <property type="project" value="UniProtKB-KW"/>
</dbReference>
<evidence type="ECO:0000313" key="13">
    <source>
        <dbReference type="EMBL" id="KAK5640645.1"/>
    </source>
</evidence>
<keyword evidence="5" id="KW-0158">Chromosome</keyword>
<comment type="subcellular location">
    <subcellularLocation>
        <location evidence="2">Chromosome</location>
    </subcellularLocation>
    <subcellularLocation>
        <location evidence="1">Nucleus</location>
    </subcellularLocation>
</comment>
<dbReference type="GO" id="GO:0000724">
    <property type="term" value="P:double-strand break repair via homologous recombination"/>
    <property type="evidence" value="ECO:0007669"/>
    <property type="project" value="InterPro"/>
</dbReference>
<dbReference type="PANTHER" id="PTHR28547">
    <property type="entry name" value="PROTEIN MMS22-LIKE"/>
    <property type="match status" value="1"/>
</dbReference>
<evidence type="ECO:0000256" key="10">
    <source>
        <dbReference type="ARBA" id="ARBA00033326"/>
    </source>
</evidence>
<dbReference type="Proteomes" id="UP001329430">
    <property type="component" value="Chromosome 8"/>
</dbReference>
<proteinExistence type="inferred from homology"/>
<organism evidence="13 14">
    <name type="scientific">Pyrocoelia pectoralis</name>
    <dbReference type="NCBI Taxonomy" id="417401"/>
    <lineage>
        <taxon>Eukaryota</taxon>
        <taxon>Metazoa</taxon>
        <taxon>Ecdysozoa</taxon>
        <taxon>Arthropoda</taxon>
        <taxon>Hexapoda</taxon>
        <taxon>Insecta</taxon>
        <taxon>Pterygota</taxon>
        <taxon>Neoptera</taxon>
        <taxon>Endopterygota</taxon>
        <taxon>Coleoptera</taxon>
        <taxon>Polyphaga</taxon>
        <taxon>Elateriformia</taxon>
        <taxon>Elateroidea</taxon>
        <taxon>Lampyridae</taxon>
        <taxon>Lampyrinae</taxon>
        <taxon>Pyrocoelia</taxon>
    </lineage>
</organism>
<keyword evidence="8" id="KW-0234">DNA repair</keyword>